<name>A0AAU9U7V4_EUPED</name>
<comment type="caution">
    <text evidence="2">The sequence shown here is derived from an EMBL/GenBank/DDBJ whole genome shotgun (WGS) entry which is preliminary data.</text>
</comment>
<reference evidence="2" key="1">
    <citation type="submission" date="2022-03" db="EMBL/GenBank/DDBJ databases">
        <authorList>
            <person name="Tunstrom K."/>
        </authorList>
    </citation>
    <scope>NUCLEOTIDE SEQUENCE</scope>
</reference>
<organism evidence="2 3">
    <name type="scientific">Euphydryas editha</name>
    <name type="common">Edith's checkerspot</name>
    <dbReference type="NCBI Taxonomy" id="104508"/>
    <lineage>
        <taxon>Eukaryota</taxon>
        <taxon>Metazoa</taxon>
        <taxon>Ecdysozoa</taxon>
        <taxon>Arthropoda</taxon>
        <taxon>Hexapoda</taxon>
        <taxon>Insecta</taxon>
        <taxon>Pterygota</taxon>
        <taxon>Neoptera</taxon>
        <taxon>Endopterygota</taxon>
        <taxon>Lepidoptera</taxon>
        <taxon>Glossata</taxon>
        <taxon>Ditrysia</taxon>
        <taxon>Papilionoidea</taxon>
        <taxon>Nymphalidae</taxon>
        <taxon>Nymphalinae</taxon>
        <taxon>Euphydryas</taxon>
    </lineage>
</organism>
<dbReference type="EMBL" id="CAKOGL010000014">
    <property type="protein sequence ID" value="CAH2094232.1"/>
    <property type="molecule type" value="Genomic_DNA"/>
</dbReference>
<protein>
    <recommendedName>
        <fullName evidence="1">PiggyBac transposable element-derived protein domain-containing protein</fullName>
    </recommendedName>
</protein>
<sequence>MLLPFRGRCKFIIYMSQTPAKYGIKILLLVDARTFYIYNAYIYHGKNSDGKGLTDQEKNMCSKPLCDNCQKKL</sequence>
<evidence type="ECO:0000313" key="2">
    <source>
        <dbReference type="EMBL" id="CAH2094232.1"/>
    </source>
</evidence>
<evidence type="ECO:0000259" key="1">
    <source>
        <dbReference type="Pfam" id="PF13843"/>
    </source>
</evidence>
<dbReference type="InterPro" id="IPR029526">
    <property type="entry name" value="PGBD"/>
</dbReference>
<keyword evidence="3" id="KW-1185">Reference proteome</keyword>
<gene>
    <name evidence="2" type="ORF">EEDITHA_LOCUS9816</name>
</gene>
<dbReference type="Proteomes" id="UP001153954">
    <property type="component" value="Unassembled WGS sequence"/>
</dbReference>
<feature type="domain" description="PiggyBac transposable element-derived protein" evidence="1">
    <location>
        <begin position="2"/>
        <end position="71"/>
    </location>
</feature>
<proteinExistence type="predicted"/>
<dbReference type="AlphaFoldDB" id="A0AAU9U7V4"/>
<dbReference type="Pfam" id="PF13843">
    <property type="entry name" value="DDE_Tnp_1_7"/>
    <property type="match status" value="1"/>
</dbReference>
<accession>A0AAU9U7V4</accession>
<evidence type="ECO:0000313" key="3">
    <source>
        <dbReference type="Proteomes" id="UP001153954"/>
    </source>
</evidence>